<proteinExistence type="predicted"/>
<dbReference type="AlphaFoldDB" id="A0A366E6U8"/>
<evidence type="ECO:0000313" key="2">
    <source>
        <dbReference type="Proteomes" id="UP000252254"/>
    </source>
</evidence>
<dbReference type="Proteomes" id="UP000252254">
    <property type="component" value="Unassembled WGS sequence"/>
</dbReference>
<keyword evidence="2" id="KW-1185">Reference proteome</keyword>
<dbReference type="RefSeq" id="WP_113869229.1">
    <property type="nucleotide sequence ID" value="NZ_BAABQN010000007.1"/>
</dbReference>
<reference evidence="1 2" key="1">
    <citation type="submission" date="2018-06" db="EMBL/GenBank/DDBJ databases">
        <title>Genomic Encyclopedia of Type Strains, Phase IV (KMG-IV): sequencing the most valuable type-strain genomes for metagenomic binning, comparative biology and taxonomic classification.</title>
        <authorList>
            <person name="Goeker M."/>
        </authorList>
    </citation>
    <scope>NUCLEOTIDE SEQUENCE [LARGE SCALE GENOMIC DNA]</scope>
    <source>
        <strain evidence="1 2">DSM 15140</strain>
    </source>
</reference>
<organism evidence="1 2">
    <name type="scientific">Paraliobacillus ryukyuensis</name>
    <dbReference type="NCBI Taxonomy" id="200904"/>
    <lineage>
        <taxon>Bacteria</taxon>
        <taxon>Bacillati</taxon>
        <taxon>Bacillota</taxon>
        <taxon>Bacilli</taxon>
        <taxon>Bacillales</taxon>
        <taxon>Bacillaceae</taxon>
        <taxon>Paraliobacillus</taxon>
    </lineage>
</organism>
<name>A0A366E6U8_9BACI</name>
<gene>
    <name evidence="1" type="ORF">DES48_107133</name>
</gene>
<evidence type="ECO:0000313" key="1">
    <source>
        <dbReference type="EMBL" id="RBO97214.1"/>
    </source>
</evidence>
<comment type="caution">
    <text evidence="1">The sequence shown here is derived from an EMBL/GenBank/DDBJ whole genome shotgun (WGS) entry which is preliminary data.</text>
</comment>
<dbReference type="OrthoDB" id="2955084at2"/>
<accession>A0A366E6U8</accession>
<dbReference type="EMBL" id="QNRI01000007">
    <property type="protein sequence ID" value="RBO97214.1"/>
    <property type="molecule type" value="Genomic_DNA"/>
</dbReference>
<sequence>MANQEEILDMRSNEWMATLERVKELRELLLEIQSGEILFWLHGEWHYQYKECNFPKGFITPHFILNPEILGNIDEKNVDNVILNILRLLDFYITYVNFHYDSGISYEDYLRQEINSGICTILHEKHDTLCDSYSFYVYNDRIAFNYTFSWNENGKGIHIFFYNSRYGYTSFYDLTMFLIEESRRIDDYELFTHFCRKIRKFQLHYYGNTSNADGDLYTSETEVQLLNPENRANRFDPSNDFYIVNCAVKIADIIDYFNLEIEVTDKKLLEKYIDTNYLYIQFGYYEFFNNITVREVQQIVIDTIEGKLQEPFSMRKYTCNYDNRFHFQVANEATKSECLVEWNYQEECYRFKKGENKYTYFESYTPLIFYILLDFKNESNFTWDKLVVDCVQLIKDIEKSSKVDMNLEYLIKRIKNPNVIENLLHGDDLPI</sequence>
<protein>
    <submittedName>
        <fullName evidence="1">Uncharacterized protein</fullName>
    </submittedName>
</protein>